<feature type="domain" description="Myb-like" evidence="6">
    <location>
        <begin position="295"/>
        <end position="345"/>
    </location>
</feature>
<dbReference type="GeneID" id="18813203"/>
<proteinExistence type="predicted"/>
<dbReference type="KEGG" id="sla:SERLADRAFT_413763"/>
<reference evidence="8" key="1">
    <citation type="submission" date="2011-04" db="EMBL/GenBank/DDBJ databases">
        <title>Evolution of plant cell wall degrading machinery underlies the functional diversity of forest fungi.</title>
        <authorList>
            <consortium name="US DOE Joint Genome Institute (JGI-PGF)"/>
            <person name="Eastwood D.C."/>
            <person name="Floudas D."/>
            <person name="Binder M."/>
            <person name="Majcherczyk A."/>
            <person name="Schneider P."/>
            <person name="Aerts A."/>
            <person name="Asiegbu F.O."/>
            <person name="Baker S.E."/>
            <person name="Barry K."/>
            <person name="Bendiksby M."/>
            <person name="Blumentritt M."/>
            <person name="Coutinho P.M."/>
            <person name="Cullen D."/>
            <person name="Cullen D."/>
            <person name="Gathman A."/>
            <person name="Goodell B."/>
            <person name="Henrissat B."/>
            <person name="Ihrmark K."/>
            <person name="Kauserud H."/>
            <person name="Kohler A."/>
            <person name="LaButti K."/>
            <person name="Lapidus A."/>
            <person name="Lavin J.L."/>
            <person name="Lee Y.-H."/>
            <person name="Lindquist E."/>
            <person name="Lilly W."/>
            <person name="Lucas S."/>
            <person name="Morin E."/>
            <person name="Murat C."/>
            <person name="Oguiza J.A."/>
            <person name="Park J."/>
            <person name="Pisabarro A.G."/>
            <person name="Riley R."/>
            <person name="Rosling A."/>
            <person name="Salamov A."/>
            <person name="Schmidt O."/>
            <person name="Schmutz J."/>
            <person name="Skrede I."/>
            <person name="Stenlid J."/>
            <person name="Wiebenga A."/>
            <person name="Xie X."/>
            <person name="Kues U."/>
            <person name="Hibbett D.S."/>
            <person name="Hoffmeister D."/>
            <person name="Hogberg N."/>
            <person name="Martin F."/>
            <person name="Grigoriev I.V."/>
            <person name="Watkinson S.C."/>
        </authorList>
    </citation>
    <scope>NUCLEOTIDE SEQUENCE</scope>
    <source>
        <strain evidence="8">S7.9</strain>
    </source>
</reference>
<dbReference type="PANTHER" id="PTHR46621:SF1">
    <property type="entry name" value="SNRNA-ACTIVATING PROTEIN COMPLEX SUBUNIT 4"/>
    <property type="match status" value="1"/>
</dbReference>
<feature type="domain" description="Myb-like" evidence="6">
    <location>
        <begin position="346"/>
        <end position="397"/>
    </location>
</feature>
<dbReference type="RefSeq" id="XP_007315397.1">
    <property type="nucleotide sequence ID" value="XM_007315335.1"/>
</dbReference>
<feature type="domain" description="HTH myb-type" evidence="7">
    <location>
        <begin position="190"/>
        <end position="248"/>
    </location>
</feature>
<evidence type="ECO:0000256" key="5">
    <source>
        <dbReference type="SAM" id="MobiDB-lite"/>
    </source>
</evidence>
<feature type="compositionally biased region" description="Polar residues" evidence="5">
    <location>
        <begin position="404"/>
        <end position="414"/>
    </location>
</feature>
<dbReference type="InterPro" id="IPR017930">
    <property type="entry name" value="Myb_dom"/>
</dbReference>
<dbReference type="GO" id="GO:0000978">
    <property type="term" value="F:RNA polymerase II cis-regulatory region sequence-specific DNA binding"/>
    <property type="evidence" value="ECO:0007669"/>
    <property type="project" value="TreeGrafter"/>
</dbReference>
<dbReference type="Pfam" id="PF13921">
    <property type="entry name" value="Myb_DNA-bind_6"/>
    <property type="match status" value="1"/>
</dbReference>
<dbReference type="InterPro" id="IPR001005">
    <property type="entry name" value="SANT/Myb"/>
</dbReference>
<feature type="compositionally biased region" description="Polar residues" evidence="5">
    <location>
        <begin position="558"/>
        <end position="567"/>
    </location>
</feature>
<dbReference type="GO" id="GO:0001006">
    <property type="term" value="F:RNA polymerase III type 3 promoter sequence-specific DNA binding"/>
    <property type="evidence" value="ECO:0007669"/>
    <property type="project" value="TreeGrafter"/>
</dbReference>
<feature type="domain" description="HTH myb-type" evidence="7">
    <location>
        <begin position="352"/>
        <end position="401"/>
    </location>
</feature>
<dbReference type="Gene3D" id="1.10.10.60">
    <property type="entry name" value="Homeodomain-like"/>
    <property type="match status" value="4"/>
</dbReference>
<keyword evidence="2" id="KW-0238">DNA-binding</keyword>
<evidence type="ECO:0000313" key="8">
    <source>
        <dbReference type="EMBL" id="EGO27306.1"/>
    </source>
</evidence>
<dbReference type="PANTHER" id="PTHR46621">
    <property type="entry name" value="SNRNA-ACTIVATING PROTEIN COMPLEX SUBUNIT 4"/>
    <property type="match status" value="1"/>
</dbReference>
<feature type="compositionally biased region" description="Basic and acidic residues" evidence="5">
    <location>
        <begin position="481"/>
        <end position="506"/>
    </location>
</feature>
<feature type="compositionally biased region" description="Polar residues" evidence="5">
    <location>
        <begin position="433"/>
        <end position="445"/>
    </location>
</feature>
<feature type="compositionally biased region" description="Polar residues" evidence="5">
    <location>
        <begin position="601"/>
        <end position="610"/>
    </location>
</feature>
<sequence>MTDDKGESSIRTLAQNAVQANKDHQHALKIYTERLEAELETVDKLLDAVDTADQNEEPELDVGGFVLVPGSVKPIGLIAPADLSSQDSPFYEDAARRTRYLNFTEMHTMKYREIEALTEAVRTENYRRHALDAQSRGHRAFAAITDQPSNYLELNKAGIDWGRVAEKVSSVSSTPRSSRECEIRWLGDRHPEINHSNWDQEEVSRLKAMVSDVPEGQVDWVDIAEKLGTKRTPLDCMKHAITRKIHVWDSQSDKRLMEAMDRYGTENWHLTIVARYVSEDATPAQCTNRYYRSLDPGLKRGAWTPEEDERLRLAYAAFGASWIDVASVVPGRNNDQCRDRWMDKLNPSVSNGKWSDDEDRLLMETIDTLGIASWKEISGRMSGRTDNMCRNRYETLKKKDKNITPASSLSTSGPSREASRPRKTKSTVLPAASTVNVADQQTTEVTAPKPRPRPRPTKKHDIQFVDPIVASYPDNRSSPTKKTEVTNKDKSKDQGRGKGKGKEKATESVSGGVAGVSQSVVMSHENIPGDSAAAPPTKKRKTSRPAPRNAKGKDRENIGSSIRTSNVDIDANGDASLVDVGRAEARPPDSIGFQANIGPPSGSQLSSTNPEIVHNDKEVHLNDSLATNAPPIKPTKGGRKKPTTTVPPTRVQPQRTSRKTSTST</sequence>
<dbReference type="AlphaFoldDB" id="F8NM02"/>
<evidence type="ECO:0000259" key="7">
    <source>
        <dbReference type="PROSITE" id="PS51294"/>
    </source>
</evidence>
<feature type="compositionally biased region" description="Low complexity" evidence="5">
    <location>
        <begin position="643"/>
        <end position="655"/>
    </location>
</feature>
<feature type="domain" description="Myb-like" evidence="6">
    <location>
        <begin position="190"/>
        <end position="236"/>
    </location>
</feature>
<evidence type="ECO:0000259" key="6">
    <source>
        <dbReference type="PROSITE" id="PS50090"/>
    </source>
</evidence>
<feature type="region of interest" description="Disordered" evidence="5">
    <location>
        <begin position="395"/>
        <end position="664"/>
    </location>
</feature>
<keyword evidence="4" id="KW-0539">Nucleus</keyword>
<protein>
    <submittedName>
        <fullName evidence="8">Uncharacterized protein</fullName>
    </submittedName>
</protein>
<dbReference type="GO" id="GO:0042795">
    <property type="term" value="P:snRNA transcription by RNA polymerase II"/>
    <property type="evidence" value="ECO:0007669"/>
    <property type="project" value="TreeGrafter"/>
</dbReference>
<dbReference type="InterPro" id="IPR009057">
    <property type="entry name" value="Homeodomain-like_sf"/>
</dbReference>
<feature type="compositionally biased region" description="Low complexity" evidence="5">
    <location>
        <begin position="508"/>
        <end position="523"/>
    </location>
</feature>
<evidence type="ECO:0000256" key="1">
    <source>
        <dbReference type="ARBA" id="ARBA00023015"/>
    </source>
</evidence>
<gene>
    <name evidence="8" type="ORF">SERLADRAFT_413763</name>
</gene>
<keyword evidence="1" id="KW-0805">Transcription regulation</keyword>
<dbReference type="SUPFAM" id="SSF46689">
    <property type="entry name" value="Homeodomain-like"/>
    <property type="match status" value="4"/>
</dbReference>
<dbReference type="GO" id="GO:0042796">
    <property type="term" value="P:snRNA transcription by RNA polymerase III"/>
    <property type="evidence" value="ECO:0007669"/>
    <property type="project" value="TreeGrafter"/>
</dbReference>
<dbReference type="PROSITE" id="PS51294">
    <property type="entry name" value="HTH_MYB"/>
    <property type="match status" value="3"/>
</dbReference>
<keyword evidence="3" id="KW-0804">Transcription</keyword>
<dbReference type="Proteomes" id="UP000008064">
    <property type="component" value="Unassembled WGS sequence"/>
</dbReference>
<evidence type="ECO:0000256" key="3">
    <source>
        <dbReference type="ARBA" id="ARBA00023163"/>
    </source>
</evidence>
<accession>F8NM02</accession>
<dbReference type="PROSITE" id="PS50090">
    <property type="entry name" value="MYB_LIKE"/>
    <property type="match status" value="3"/>
</dbReference>
<dbReference type="InterPro" id="IPR051575">
    <property type="entry name" value="Myb-like_DNA-bd"/>
</dbReference>
<dbReference type="OrthoDB" id="2143914at2759"/>
<dbReference type="EMBL" id="GL945431">
    <property type="protein sequence ID" value="EGO27306.1"/>
    <property type="molecule type" value="Genomic_DNA"/>
</dbReference>
<feature type="domain" description="HTH myb-type" evidence="7">
    <location>
        <begin position="295"/>
        <end position="349"/>
    </location>
</feature>
<name>F8NM02_SERL9</name>
<evidence type="ECO:0000256" key="4">
    <source>
        <dbReference type="ARBA" id="ARBA00023242"/>
    </source>
</evidence>
<dbReference type="HOGENOM" id="CLU_022146_0_0_1"/>
<dbReference type="GO" id="GO:0019185">
    <property type="term" value="C:snRNA-activating protein complex"/>
    <property type="evidence" value="ECO:0007669"/>
    <property type="project" value="TreeGrafter"/>
</dbReference>
<dbReference type="SMART" id="SM00717">
    <property type="entry name" value="SANT"/>
    <property type="match status" value="4"/>
</dbReference>
<dbReference type="CDD" id="cd00167">
    <property type="entry name" value="SANT"/>
    <property type="match status" value="4"/>
</dbReference>
<organism>
    <name type="scientific">Serpula lacrymans var. lacrymans (strain S7.9)</name>
    <name type="common">Dry rot fungus</name>
    <dbReference type="NCBI Taxonomy" id="578457"/>
    <lineage>
        <taxon>Eukaryota</taxon>
        <taxon>Fungi</taxon>
        <taxon>Dikarya</taxon>
        <taxon>Basidiomycota</taxon>
        <taxon>Agaricomycotina</taxon>
        <taxon>Agaricomycetes</taxon>
        <taxon>Agaricomycetidae</taxon>
        <taxon>Boletales</taxon>
        <taxon>Coniophorineae</taxon>
        <taxon>Serpulaceae</taxon>
        <taxon>Serpula</taxon>
    </lineage>
</organism>
<evidence type="ECO:0000256" key="2">
    <source>
        <dbReference type="ARBA" id="ARBA00023125"/>
    </source>
</evidence>